<dbReference type="SUPFAM" id="SSF54506">
    <property type="entry name" value="Diaminopimelate epimerase-like"/>
    <property type="match status" value="1"/>
</dbReference>
<evidence type="ECO:0000313" key="4">
    <source>
        <dbReference type="Proteomes" id="UP001597295"/>
    </source>
</evidence>
<name>A0ABW5DLV4_9PROT</name>
<gene>
    <name evidence="3" type="ORF">ACFSM5_04095</name>
</gene>
<dbReference type="PANTHER" id="PTHR13774">
    <property type="entry name" value="PHENAZINE BIOSYNTHESIS PROTEIN"/>
    <property type="match status" value="1"/>
</dbReference>
<comment type="caution">
    <text evidence="3">The sequence shown here is derived from an EMBL/GenBank/DDBJ whole genome shotgun (WGS) entry which is preliminary data.</text>
</comment>
<evidence type="ECO:0000313" key="3">
    <source>
        <dbReference type="EMBL" id="MFD2262057.1"/>
    </source>
</evidence>
<keyword evidence="2" id="KW-0413">Isomerase</keyword>
<dbReference type="Proteomes" id="UP001597295">
    <property type="component" value="Unassembled WGS sequence"/>
</dbReference>
<sequence length="263" mass="28782">MQLPIYKLDAFANTAFSGNPAAVCPLESWLPPSAMQAIAAENNLSETAFIHRRPDRDYDIRWFRPSSEVDLCGHATLASGKLVLDVLERGRCTVVFHSKSGPLTVERTKDGFALNFPIRKPRQIPITNEIVAALGAEPMELLEADRWLAVYPDADAVRRLKPDMAAVARFPVRGIGVTAPGDCGKVDFVSRYFAPRVAVPEDPVTGALHCVLAPYWGARLYPRTAFTARQVSRRGGDLKVALQGERVRLEGQAVLTMAGSLSL</sequence>
<accession>A0ABW5DLV4</accession>
<dbReference type="Gene3D" id="3.10.310.10">
    <property type="entry name" value="Diaminopimelate Epimerase, Chain A, domain 1"/>
    <property type="match status" value="2"/>
</dbReference>
<keyword evidence="4" id="KW-1185">Reference proteome</keyword>
<organism evidence="3 4">
    <name type="scientific">Lacibacterium aquatile</name>
    <dbReference type="NCBI Taxonomy" id="1168082"/>
    <lineage>
        <taxon>Bacteria</taxon>
        <taxon>Pseudomonadati</taxon>
        <taxon>Pseudomonadota</taxon>
        <taxon>Alphaproteobacteria</taxon>
        <taxon>Rhodospirillales</taxon>
        <taxon>Rhodospirillaceae</taxon>
    </lineage>
</organism>
<dbReference type="Pfam" id="PF02567">
    <property type="entry name" value="PhzC-PhzF"/>
    <property type="match status" value="1"/>
</dbReference>
<comment type="similarity">
    <text evidence="1">Belongs to the PhzF family.</text>
</comment>
<dbReference type="PIRSF" id="PIRSF016184">
    <property type="entry name" value="PhzC_PhzF"/>
    <property type="match status" value="1"/>
</dbReference>
<dbReference type="RefSeq" id="WP_379874968.1">
    <property type="nucleotide sequence ID" value="NZ_JBHUIP010000003.1"/>
</dbReference>
<dbReference type="InterPro" id="IPR003719">
    <property type="entry name" value="Phenazine_PhzF-like"/>
</dbReference>
<protein>
    <submittedName>
        <fullName evidence="3">PhzF family phenazine biosynthesis protein</fullName>
    </submittedName>
</protein>
<dbReference type="PANTHER" id="PTHR13774:SF17">
    <property type="entry name" value="PHENAZINE BIOSYNTHESIS-LIKE DOMAIN-CONTAINING PROTEIN"/>
    <property type="match status" value="1"/>
</dbReference>
<evidence type="ECO:0000256" key="2">
    <source>
        <dbReference type="ARBA" id="ARBA00023235"/>
    </source>
</evidence>
<dbReference type="EMBL" id="JBHUIP010000003">
    <property type="protein sequence ID" value="MFD2262057.1"/>
    <property type="molecule type" value="Genomic_DNA"/>
</dbReference>
<evidence type="ECO:0000256" key="1">
    <source>
        <dbReference type="ARBA" id="ARBA00008270"/>
    </source>
</evidence>
<reference evidence="4" key="1">
    <citation type="journal article" date="2019" name="Int. J. Syst. Evol. Microbiol.">
        <title>The Global Catalogue of Microorganisms (GCM) 10K type strain sequencing project: providing services to taxonomists for standard genome sequencing and annotation.</title>
        <authorList>
            <consortium name="The Broad Institute Genomics Platform"/>
            <consortium name="The Broad Institute Genome Sequencing Center for Infectious Disease"/>
            <person name="Wu L."/>
            <person name="Ma J."/>
        </authorList>
    </citation>
    <scope>NUCLEOTIDE SEQUENCE [LARGE SCALE GENOMIC DNA]</scope>
    <source>
        <strain evidence="4">CGMCC 1.19062</strain>
    </source>
</reference>
<dbReference type="NCBIfam" id="TIGR00654">
    <property type="entry name" value="PhzF_family"/>
    <property type="match status" value="1"/>
</dbReference>
<proteinExistence type="inferred from homology"/>